<accession>A0A8C9NP24</accession>
<evidence type="ECO:0008006" key="3">
    <source>
        <dbReference type="Google" id="ProtNLM"/>
    </source>
</evidence>
<dbReference type="Proteomes" id="UP000694409">
    <property type="component" value="Unassembled WGS sequence"/>
</dbReference>
<dbReference type="GO" id="GO:0006893">
    <property type="term" value="P:Golgi to plasma membrane transport"/>
    <property type="evidence" value="ECO:0007669"/>
    <property type="project" value="TreeGrafter"/>
</dbReference>
<dbReference type="GeneTree" id="ENSGT00390000005739"/>
<dbReference type="GO" id="GO:0006886">
    <property type="term" value="P:intracellular protein transport"/>
    <property type="evidence" value="ECO:0007669"/>
    <property type="project" value="InterPro"/>
</dbReference>
<sequence>MRNIPNIHPGAVPSAPVPVPWSTARPPGCPLLAGAVQSHKVPLSLLCSRLSPCPAPSGILQPLPSSLRDSPAPAQLPQGFSSPFPAPSGILQPFPSSVPCPGHLFQTPFVFPFQLLDLFIQWDWSTYLADYGQPTCKYLRVNPTTALILLEKMRDTSRKNNVFAQFRKNERDKQKLIDTVAKQLRGLINSHHS</sequence>
<protein>
    <recommendedName>
        <fullName evidence="3">Exocyst complex component 6</fullName>
    </recommendedName>
</protein>
<keyword evidence="2" id="KW-1185">Reference proteome</keyword>
<dbReference type="GO" id="GO:0090522">
    <property type="term" value="P:vesicle tethering involved in exocytosis"/>
    <property type="evidence" value="ECO:0007669"/>
    <property type="project" value="InterPro"/>
</dbReference>
<organism evidence="1 2">
    <name type="scientific">Serinus canaria</name>
    <name type="common">Island canary</name>
    <name type="synonym">Fringilla canaria</name>
    <dbReference type="NCBI Taxonomy" id="9135"/>
    <lineage>
        <taxon>Eukaryota</taxon>
        <taxon>Metazoa</taxon>
        <taxon>Chordata</taxon>
        <taxon>Craniata</taxon>
        <taxon>Vertebrata</taxon>
        <taxon>Euteleostomi</taxon>
        <taxon>Archelosauria</taxon>
        <taxon>Archosauria</taxon>
        <taxon>Dinosauria</taxon>
        <taxon>Saurischia</taxon>
        <taxon>Theropoda</taxon>
        <taxon>Coelurosauria</taxon>
        <taxon>Aves</taxon>
        <taxon>Neognathae</taxon>
        <taxon>Neoaves</taxon>
        <taxon>Telluraves</taxon>
        <taxon>Australaves</taxon>
        <taxon>Passeriformes</taxon>
        <taxon>Passeroidea</taxon>
        <taxon>Fringillidae</taxon>
        <taxon>Carduelinae</taxon>
        <taxon>Serinus</taxon>
    </lineage>
</organism>
<dbReference type="PANTHER" id="PTHR12702:SF3">
    <property type="entry name" value="EXOCYST COMPLEX COMPONENT 6B"/>
    <property type="match status" value="1"/>
</dbReference>
<dbReference type="Ensembl" id="ENSSCAT00000023052.1">
    <property type="protein sequence ID" value="ENSSCAP00000020650.1"/>
    <property type="gene ID" value="ENSSCAG00000014886.1"/>
</dbReference>
<reference evidence="1" key="1">
    <citation type="submission" date="2025-08" db="UniProtKB">
        <authorList>
            <consortium name="Ensembl"/>
        </authorList>
    </citation>
    <scope>IDENTIFICATION</scope>
</reference>
<dbReference type="PANTHER" id="PTHR12702">
    <property type="entry name" value="SEC15"/>
    <property type="match status" value="1"/>
</dbReference>
<dbReference type="InterPro" id="IPR007225">
    <property type="entry name" value="EXOC6/Sec15"/>
</dbReference>
<evidence type="ECO:0000313" key="2">
    <source>
        <dbReference type="Proteomes" id="UP000694409"/>
    </source>
</evidence>
<name>A0A8C9NP24_SERCA</name>
<reference evidence="1" key="2">
    <citation type="submission" date="2025-09" db="UniProtKB">
        <authorList>
            <consortium name="Ensembl"/>
        </authorList>
    </citation>
    <scope>IDENTIFICATION</scope>
</reference>
<dbReference type="GO" id="GO:0000145">
    <property type="term" value="C:exocyst"/>
    <property type="evidence" value="ECO:0007669"/>
    <property type="project" value="TreeGrafter"/>
</dbReference>
<evidence type="ECO:0000313" key="1">
    <source>
        <dbReference type="Ensembl" id="ENSSCAP00000020650.1"/>
    </source>
</evidence>
<proteinExistence type="predicted"/>
<dbReference type="GO" id="GO:0016020">
    <property type="term" value="C:membrane"/>
    <property type="evidence" value="ECO:0007669"/>
    <property type="project" value="TreeGrafter"/>
</dbReference>
<dbReference type="AlphaFoldDB" id="A0A8C9NP24"/>